<proteinExistence type="predicted"/>
<comment type="caution">
    <text evidence="1">The sequence shown here is derived from an EMBL/GenBank/DDBJ whole genome shotgun (WGS) entry which is preliminary data.</text>
</comment>
<gene>
    <name evidence="1" type="ORF">GALL_448380</name>
</gene>
<evidence type="ECO:0000313" key="1">
    <source>
        <dbReference type="EMBL" id="OIQ73523.1"/>
    </source>
</evidence>
<name>A0A1J5Q7S5_9ZZZZ</name>
<accession>A0A1J5Q7S5</accession>
<dbReference type="Pfam" id="PF13376">
    <property type="entry name" value="OmdA"/>
    <property type="match status" value="1"/>
</dbReference>
<reference evidence="1" key="1">
    <citation type="submission" date="2016-10" db="EMBL/GenBank/DDBJ databases">
        <title>Sequence of Gallionella enrichment culture.</title>
        <authorList>
            <person name="Poehlein A."/>
            <person name="Muehling M."/>
            <person name="Daniel R."/>
        </authorList>
    </citation>
    <scope>NUCLEOTIDE SEQUENCE</scope>
</reference>
<evidence type="ECO:0008006" key="2">
    <source>
        <dbReference type="Google" id="ProtNLM"/>
    </source>
</evidence>
<sequence length="192" mass="21721">MRPSNPDQIRAFASVGEFRDWLALHHTSASELWLRFARKTSLEVTISKLDAVREALCWGWIDGQLAHYDEVSFLTRFSPRRAGSAWSRVNRDHAEALIAEGRMQLAGLAQVTAAQVDGRWDAAYAAQSTMQVPDDFIDALEDRPGARETYLTLNRANVFAIVYRLETAKTPETRAKRMAAILDMLARGERFH</sequence>
<protein>
    <recommendedName>
        <fullName evidence="2">Bacteriocin-protection, YdeI or OmpD-Associated</fullName>
    </recommendedName>
</protein>
<organism evidence="1">
    <name type="scientific">mine drainage metagenome</name>
    <dbReference type="NCBI Taxonomy" id="410659"/>
    <lineage>
        <taxon>unclassified sequences</taxon>
        <taxon>metagenomes</taxon>
        <taxon>ecological metagenomes</taxon>
    </lineage>
</organism>
<dbReference type="AlphaFoldDB" id="A0A1J5Q7S5"/>
<dbReference type="EMBL" id="MLJW01002838">
    <property type="protein sequence ID" value="OIQ73523.1"/>
    <property type="molecule type" value="Genomic_DNA"/>
</dbReference>